<feature type="transmembrane region" description="Helical" evidence="7">
    <location>
        <begin position="103"/>
        <end position="122"/>
    </location>
</feature>
<dbReference type="EMBL" id="VTEH01000005">
    <property type="protein sequence ID" value="TYR75707.1"/>
    <property type="molecule type" value="Genomic_DNA"/>
</dbReference>
<feature type="transmembrane region" description="Helical" evidence="7">
    <location>
        <begin position="129"/>
        <end position="148"/>
    </location>
</feature>
<sequence length="338" mass="35876">MDDLQDVLNKRIAARLPQWSSGILLLLIIAGAAKYLGTLFPLVGSILFAIILGIAINNTVGVHAGFQPGLSLTLKKLLKAAVVMLGVSLSFSDILLIGRQSLWIILVSVILGIVMTVWAGSLLKMDRKLSLLIGVGTSICGATAISAVKGVIDSDDNETAYAISIIVFFNLIAFFLYPMIGHVLDLNSMSFGIWAGTAVHDTSSAIAVGYVYGNEAGQVATTVKLARTLFLLPLILLLPLLLKTDKPTGTKAARKAFPWFVLLFLAVSIVNSFGIIPGAVEEAVTDTAKFIIIMVMAAVGLQVNLKQFAKLGWKPLIAGLAASLTVSVVSLVMILFLL</sequence>
<proteinExistence type="inferred from homology"/>
<feature type="transmembrane region" description="Helical" evidence="7">
    <location>
        <begin position="225"/>
        <end position="244"/>
    </location>
</feature>
<dbReference type="GO" id="GO:0005886">
    <property type="term" value="C:plasma membrane"/>
    <property type="evidence" value="ECO:0007669"/>
    <property type="project" value="UniProtKB-SubCell"/>
</dbReference>
<gene>
    <name evidence="8" type="ORF">FZC79_08755</name>
</gene>
<dbReference type="InterPro" id="IPR018383">
    <property type="entry name" value="UPF0324_pro"/>
</dbReference>
<dbReference type="Proteomes" id="UP000323317">
    <property type="component" value="Unassembled WGS sequence"/>
</dbReference>
<keyword evidence="5 7" id="KW-1133">Transmembrane helix</keyword>
<evidence type="ECO:0000256" key="7">
    <source>
        <dbReference type="SAM" id="Phobius"/>
    </source>
</evidence>
<feature type="transmembrane region" description="Helical" evidence="7">
    <location>
        <begin position="77"/>
        <end position="97"/>
    </location>
</feature>
<comment type="subcellular location">
    <subcellularLocation>
        <location evidence="1">Cell membrane</location>
        <topology evidence="1">Multi-pass membrane protein</topology>
    </subcellularLocation>
</comment>
<evidence type="ECO:0000313" key="8">
    <source>
        <dbReference type="EMBL" id="TYR75707.1"/>
    </source>
</evidence>
<comment type="similarity">
    <text evidence="2">Belongs to the UPF0324 family.</text>
</comment>
<name>A0A5D4KEH4_9BACI</name>
<evidence type="ECO:0000256" key="1">
    <source>
        <dbReference type="ARBA" id="ARBA00004651"/>
    </source>
</evidence>
<dbReference type="PANTHER" id="PTHR30106:SF1">
    <property type="entry name" value="UPF0324 MEMBRANE PROTEIN FN0533"/>
    <property type="match status" value="1"/>
</dbReference>
<evidence type="ECO:0000256" key="4">
    <source>
        <dbReference type="ARBA" id="ARBA00022692"/>
    </source>
</evidence>
<evidence type="ECO:0000256" key="3">
    <source>
        <dbReference type="ARBA" id="ARBA00022475"/>
    </source>
</evidence>
<dbReference type="AlphaFoldDB" id="A0A5D4KEH4"/>
<evidence type="ECO:0000256" key="6">
    <source>
        <dbReference type="ARBA" id="ARBA00023136"/>
    </source>
</evidence>
<feature type="transmembrane region" description="Helical" evidence="7">
    <location>
        <begin position="12"/>
        <end position="33"/>
    </location>
</feature>
<dbReference type="RefSeq" id="WP_148946453.1">
    <property type="nucleotide sequence ID" value="NZ_JBNIKK010000001.1"/>
</dbReference>
<feature type="transmembrane region" description="Helical" evidence="7">
    <location>
        <begin position="288"/>
        <end position="305"/>
    </location>
</feature>
<feature type="transmembrane region" description="Helical" evidence="7">
    <location>
        <begin position="191"/>
        <end position="213"/>
    </location>
</feature>
<keyword evidence="3" id="KW-1003">Cell membrane</keyword>
<feature type="transmembrane region" description="Helical" evidence="7">
    <location>
        <begin position="39"/>
        <end position="56"/>
    </location>
</feature>
<protein>
    <submittedName>
        <fullName evidence="8">Putative sulfate exporter family transporter</fullName>
    </submittedName>
</protein>
<accession>A0A5D4KEH4</accession>
<dbReference type="Pfam" id="PF03601">
    <property type="entry name" value="Cons_hypoth698"/>
    <property type="match status" value="1"/>
</dbReference>
<keyword evidence="4 7" id="KW-0812">Transmembrane</keyword>
<comment type="caution">
    <text evidence="8">The sequence shown here is derived from an EMBL/GenBank/DDBJ whole genome shotgun (WGS) entry which is preliminary data.</text>
</comment>
<keyword evidence="6 7" id="KW-0472">Membrane</keyword>
<evidence type="ECO:0000313" key="9">
    <source>
        <dbReference type="Proteomes" id="UP000323317"/>
    </source>
</evidence>
<evidence type="ECO:0000256" key="2">
    <source>
        <dbReference type="ARBA" id="ARBA00007977"/>
    </source>
</evidence>
<feature type="transmembrane region" description="Helical" evidence="7">
    <location>
        <begin position="160"/>
        <end position="179"/>
    </location>
</feature>
<evidence type="ECO:0000256" key="5">
    <source>
        <dbReference type="ARBA" id="ARBA00022989"/>
    </source>
</evidence>
<dbReference type="PANTHER" id="PTHR30106">
    <property type="entry name" value="INNER MEMBRANE PROTEIN YEIH-RELATED"/>
    <property type="match status" value="1"/>
</dbReference>
<feature type="transmembrane region" description="Helical" evidence="7">
    <location>
        <begin position="256"/>
        <end position="276"/>
    </location>
</feature>
<reference evidence="8 9" key="1">
    <citation type="submission" date="2019-08" db="EMBL/GenBank/DDBJ databases">
        <title>Bacillus genomes from the desert of Cuatro Cienegas, Coahuila.</title>
        <authorList>
            <person name="Olmedo-Alvarez G."/>
        </authorList>
    </citation>
    <scope>NUCLEOTIDE SEQUENCE [LARGE SCALE GENOMIC DNA]</scope>
    <source>
        <strain evidence="8 9">CH40_1T</strain>
    </source>
</reference>
<organism evidence="8 9">
    <name type="scientific">Rossellomorea vietnamensis</name>
    <dbReference type="NCBI Taxonomy" id="218284"/>
    <lineage>
        <taxon>Bacteria</taxon>
        <taxon>Bacillati</taxon>
        <taxon>Bacillota</taxon>
        <taxon>Bacilli</taxon>
        <taxon>Bacillales</taxon>
        <taxon>Bacillaceae</taxon>
        <taxon>Rossellomorea</taxon>
    </lineage>
</organism>
<feature type="transmembrane region" description="Helical" evidence="7">
    <location>
        <begin position="317"/>
        <end position="337"/>
    </location>
</feature>